<gene>
    <name evidence="2" type="ORF">G4H13_05690</name>
</gene>
<dbReference type="GO" id="GO:0016787">
    <property type="term" value="F:hydrolase activity"/>
    <property type="evidence" value="ECO:0007669"/>
    <property type="project" value="UniProtKB-KW"/>
</dbReference>
<reference evidence="2" key="1">
    <citation type="submission" date="2020-02" db="EMBL/GenBank/DDBJ databases">
        <title>A new Streptomyces sp. for controlling soil-borne diseases.</title>
        <authorList>
            <person name="Li X."/>
            <person name="Tian Y."/>
            <person name="Gao K."/>
        </authorList>
    </citation>
    <scope>NUCLEOTIDE SEQUENCE [LARGE SCALE GENOMIC DNA]</scope>
    <source>
        <strain evidence="2">0250</strain>
    </source>
</reference>
<feature type="domain" description="AB hydrolase-1" evidence="1">
    <location>
        <begin position="3"/>
        <end position="215"/>
    </location>
</feature>
<evidence type="ECO:0000259" key="1">
    <source>
        <dbReference type="Pfam" id="PF12697"/>
    </source>
</evidence>
<dbReference type="EMBL" id="JAAIKT010000004">
    <property type="protein sequence ID" value="NEW69915.1"/>
    <property type="molecule type" value="Genomic_DNA"/>
</dbReference>
<evidence type="ECO:0000313" key="2">
    <source>
        <dbReference type="EMBL" id="NEW69915.1"/>
    </source>
</evidence>
<name>A0A6G4A9D5_9ACTN</name>
<organism evidence="2 3">
    <name type="scientific">Streptomyces rhizosphaericus</name>
    <dbReference type="NCBI Taxonomy" id="114699"/>
    <lineage>
        <taxon>Bacteria</taxon>
        <taxon>Bacillati</taxon>
        <taxon>Actinomycetota</taxon>
        <taxon>Actinomycetes</taxon>
        <taxon>Kitasatosporales</taxon>
        <taxon>Streptomycetaceae</taxon>
        <taxon>Streptomyces</taxon>
        <taxon>Streptomyces violaceusniger group</taxon>
    </lineage>
</organism>
<sequence length="229" mass="25052">MLIALHGAWHQPSHFADFAMRLKNIGIDALIPDLAQDSLSARIAAAQQAVDSCAEPPLVLAHSFGGMVAESLTGIRHVIHLASYVLDPDETATHAAVQAIEQTGTPDPILSAMRPGPDGYTHIDPERAVEVFYADCATEVAEAAVQLLRPERDNIGEWTPAWVNRTATPNTYVQCEHDRALRPEIQGRFAARCSDTISWPTSHSAYLSRPDLVMDLIRTIYTADSSMTR</sequence>
<dbReference type="PANTHER" id="PTHR37017">
    <property type="entry name" value="AB HYDROLASE-1 DOMAIN-CONTAINING PROTEIN-RELATED"/>
    <property type="match status" value="1"/>
</dbReference>
<proteinExistence type="predicted"/>
<protein>
    <submittedName>
        <fullName evidence="2">Alpha/beta hydrolase</fullName>
    </submittedName>
</protein>
<comment type="caution">
    <text evidence="2">The sequence shown here is derived from an EMBL/GenBank/DDBJ whole genome shotgun (WGS) entry which is preliminary data.</text>
</comment>
<dbReference type="InterPro" id="IPR052897">
    <property type="entry name" value="Sec-Metab_Biosynth_Hydrolase"/>
</dbReference>
<dbReference type="Proteomes" id="UP000476310">
    <property type="component" value="Unassembled WGS sequence"/>
</dbReference>
<evidence type="ECO:0000313" key="3">
    <source>
        <dbReference type="Proteomes" id="UP000476310"/>
    </source>
</evidence>
<dbReference type="SUPFAM" id="SSF53474">
    <property type="entry name" value="alpha/beta-Hydrolases"/>
    <property type="match status" value="1"/>
</dbReference>
<dbReference type="Gene3D" id="3.40.50.1820">
    <property type="entry name" value="alpha/beta hydrolase"/>
    <property type="match status" value="1"/>
</dbReference>
<keyword evidence="2" id="KW-0378">Hydrolase</keyword>
<dbReference type="RefSeq" id="WP_164424418.1">
    <property type="nucleotide sequence ID" value="NZ_JAAIKT010000004.1"/>
</dbReference>
<keyword evidence="3" id="KW-1185">Reference proteome</keyword>
<accession>A0A6G4A9D5</accession>
<dbReference type="PANTHER" id="PTHR37017:SF11">
    <property type="entry name" value="ESTERASE_LIPASE_THIOESTERASE DOMAIN-CONTAINING PROTEIN"/>
    <property type="match status" value="1"/>
</dbReference>
<dbReference type="InterPro" id="IPR000073">
    <property type="entry name" value="AB_hydrolase_1"/>
</dbReference>
<dbReference type="Pfam" id="PF12697">
    <property type="entry name" value="Abhydrolase_6"/>
    <property type="match status" value="1"/>
</dbReference>
<dbReference type="InterPro" id="IPR029058">
    <property type="entry name" value="AB_hydrolase_fold"/>
</dbReference>
<dbReference type="AlphaFoldDB" id="A0A6G4A9D5"/>